<gene>
    <name evidence="8" type="ORF">PP2015_4132</name>
</gene>
<dbReference type="GO" id="GO:0004519">
    <property type="term" value="F:endonuclease activity"/>
    <property type="evidence" value="ECO:0007669"/>
    <property type="project" value="UniProtKB-KW"/>
</dbReference>
<evidence type="ECO:0000313" key="8">
    <source>
        <dbReference type="EMBL" id="ALO44599.1"/>
    </source>
</evidence>
<dbReference type="Gene3D" id="1.10.575.10">
    <property type="entry name" value="P1 Nuclease"/>
    <property type="match status" value="1"/>
</dbReference>
<proteinExistence type="predicted"/>
<evidence type="ECO:0000256" key="2">
    <source>
        <dbReference type="ARBA" id="ARBA00022723"/>
    </source>
</evidence>
<evidence type="ECO:0000256" key="7">
    <source>
        <dbReference type="SAM" id="SignalP"/>
    </source>
</evidence>
<dbReference type="PANTHER" id="PTHR33146">
    <property type="entry name" value="ENDONUCLEASE 4"/>
    <property type="match status" value="1"/>
</dbReference>
<reference evidence="8 9" key="1">
    <citation type="submission" date="2015-11" db="EMBL/GenBank/DDBJ databases">
        <authorList>
            <person name="Zhang Y."/>
            <person name="Guo Z."/>
        </authorList>
    </citation>
    <scope>NUCLEOTIDE SEQUENCE [LARGE SCALE GENOMIC DNA]</scope>
    <source>
        <strain evidence="8 9">KCTC 12086</strain>
    </source>
</reference>
<dbReference type="PANTHER" id="PTHR33146:SF26">
    <property type="entry name" value="ENDONUCLEASE 4"/>
    <property type="match status" value="1"/>
</dbReference>
<accession>A0A0S2K8B0</accession>
<keyword evidence="2" id="KW-0479">Metal-binding</keyword>
<dbReference type="CDD" id="cd11010">
    <property type="entry name" value="S1-P1_nuclease"/>
    <property type="match status" value="1"/>
</dbReference>
<keyword evidence="1" id="KW-0540">Nuclease</keyword>
<keyword evidence="5" id="KW-1015">Disulfide bond</keyword>
<evidence type="ECO:0000256" key="1">
    <source>
        <dbReference type="ARBA" id="ARBA00022722"/>
    </source>
</evidence>
<evidence type="ECO:0000256" key="5">
    <source>
        <dbReference type="ARBA" id="ARBA00023157"/>
    </source>
</evidence>
<dbReference type="AlphaFoldDB" id="A0A0S2K8B0"/>
<dbReference type="EMBL" id="CP013188">
    <property type="protein sequence ID" value="ALO44599.1"/>
    <property type="molecule type" value="Genomic_DNA"/>
</dbReference>
<sequence>MFNLTTATKTIALSLTMLTVISSNDAVAWGQNGHRVIGEIANMHLTDTTRTALQPLLNGSSLAQISTWPDEMRSNPEHFWRKESGKWHYINIKDAKKMHQYVNPSIDSRDKVAHILDGIYYSINILKNNKSDLESKQFALSFLVHLVGDGHQPFHAGRSEDRGGNLIKVSFFGKDTNLHSTWDTHLIENENLSFTEFADFIKTSNKKTIKAYLNSQPADWLIESNKISHRVYDENETKLSYGYVYKHMPVVKKRLSQGGIRLAGLLNQIFDKNAKPLTEALVKKRG</sequence>
<dbReference type="PATRIC" id="fig|161398.10.peg.4238"/>
<keyword evidence="6" id="KW-0325">Glycoprotein</keyword>
<evidence type="ECO:0000256" key="6">
    <source>
        <dbReference type="ARBA" id="ARBA00023180"/>
    </source>
</evidence>
<dbReference type="OrthoDB" id="267579at2"/>
<keyword evidence="7" id="KW-0732">Signal</keyword>
<keyword evidence="4" id="KW-0378">Hydrolase</keyword>
<dbReference type="GO" id="GO:0003676">
    <property type="term" value="F:nucleic acid binding"/>
    <property type="evidence" value="ECO:0007669"/>
    <property type="project" value="InterPro"/>
</dbReference>
<dbReference type="GO" id="GO:0046872">
    <property type="term" value="F:metal ion binding"/>
    <property type="evidence" value="ECO:0007669"/>
    <property type="project" value="UniProtKB-KW"/>
</dbReference>
<dbReference type="InterPro" id="IPR008947">
    <property type="entry name" value="PLipase_C/P1_nuclease_dom_sf"/>
</dbReference>
<dbReference type="Pfam" id="PF02265">
    <property type="entry name" value="S1-P1_nuclease"/>
    <property type="match status" value="1"/>
</dbReference>
<dbReference type="KEGG" id="pphe:PP2015_4132"/>
<dbReference type="GO" id="GO:0016788">
    <property type="term" value="F:hydrolase activity, acting on ester bonds"/>
    <property type="evidence" value="ECO:0007669"/>
    <property type="project" value="InterPro"/>
</dbReference>
<evidence type="ECO:0000256" key="4">
    <source>
        <dbReference type="ARBA" id="ARBA00022801"/>
    </source>
</evidence>
<name>A0A0S2K8B0_9GAMM</name>
<dbReference type="GO" id="GO:0006308">
    <property type="term" value="P:DNA catabolic process"/>
    <property type="evidence" value="ECO:0007669"/>
    <property type="project" value="InterPro"/>
</dbReference>
<keyword evidence="9" id="KW-1185">Reference proteome</keyword>
<evidence type="ECO:0000256" key="3">
    <source>
        <dbReference type="ARBA" id="ARBA00022759"/>
    </source>
</evidence>
<feature type="signal peptide" evidence="7">
    <location>
        <begin position="1"/>
        <end position="28"/>
    </location>
</feature>
<protein>
    <submittedName>
        <fullName evidence="8">S1/P1 Nuclease</fullName>
    </submittedName>
</protein>
<organism evidence="8 9">
    <name type="scientific">Pseudoalteromonas phenolica</name>
    <dbReference type="NCBI Taxonomy" id="161398"/>
    <lineage>
        <taxon>Bacteria</taxon>
        <taxon>Pseudomonadati</taxon>
        <taxon>Pseudomonadota</taxon>
        <taxon>Gammaproteobacteria</taxon>
        <taxon>Alteromonadales</taxon>
        <taxon>Pseudoalteromonadaceae</taxon>
        <taxon>Pseudoalteromonas</taxon>
    </lineage>
</organism>
<dbReference type="InterPro" id="IPR003154">
    <property type="entry name" value="S1/P1nuclease"/>
</dbReference>
<evidence type="ECO:0000313" key="9">
    <source>
        <dbReference type="Proteomes" id="UP000061457"/>
    </source>
</evidence>
<keyword evidence="3" id="KW-0255">Endonuclease</keyword>
<dbReference type="Proteomes" id="UP000061457">
    <property type="component" value="Chromosome II"/>
</dbReference>
<feature type="chain" id="PRO_5006601391" evidence="7">
    <location>
        <begin position="29"/>
        <end position="286"/>
    </location>
</feature>
<dbReference type="SUPFAM" id="SSF48537">
    <property type="entry name" value="Phospholipase C/P1 nuclease"/>
    <property type="match status" value="1"/>
</dbReference>
<dbReference type="STRING" id="161398.PP2015_4132"/>